<dbReference type="AlphaFoldDB" id="A0A1D9FXJ2"/>
<evidence type="ECO:0000256" key="1">
    <source>
        <dbReference type="SAM" id="MobiDB-lite"/>
    </source>
</evidence>
<sequence length="263" mass="30216">MKLEGMLIPPNKQKRKFWQKPSKIPQINLYLTIQFKQQWEELLEGRVKFGLKGGVLRLHLQHGNIPYEFRELGGYLQLATVGNQQPPWPSCDLNQRPTNSNGNRESGRGAVNPEQSHQTSQPQSHQTSQLEYQPESYETSQLEYQPESYETSHETDQVSWCHITNQVSAENPAWIFEEEKGNGVLCGCLNRVKLATVNVTALPCRIQAIFEVSQRDICVTEVEGLWSNNLSRNKTVVLNRLIVEHLLVNKFKPYLSRVELQYG</sequence>
<accession>A0A1D9FXJ2</accession>
<evidence type="ECO:0000313" key="2">
    <source>
        <dbReference type="EMBL" id="AOY80088.2"/>
    </source>
</evidence>
<dbReference type="EMBL" id="CP017708">
    <property type="protein sequence ID" value="AOY80088.2"/>
    <property type="molecule type" value="Genomic_DNA"/>
</dbReference>
<feature type="region of interest" description="Disordered" evidence="1">
    <location>
        <begin position="86"/>
        <end position="149"/>
    </location>
</feature>
<feature type="compositionally biased region" description="Polar residues" evidence="1">
    <location>
        <begin position="92"/>
        <end position="104"/>
    </location>
</feature>
<organism evidence="2">
    <name type="scientific">Moorena producens (strain JHB)</name>
    <dbReference type="NCBI Taxonomy" id="1454205"/>
    <lineage>
        <taxon>Bacteria</taxon>
        <taxon>Bacillati</taxon>
        <taxon>Cyanobacteriota</taxon>
        <taxon>Cyanophyceae</taxon>
        <taxon>Coleofasciculales</taxon>
        <taxon>Coleofasciculaceae</taxon>
        <taxon>Moorena</taxon>
    </lineage>
</organism>
<reference evidence="2" key="2">
    <citation type="submission" date="2022-10" db="EMBL/GenBank/DDBJ databases">
        <authorList>
            <person name="Ngo T.-E."/>
        </authorList>
    </citation>
    <scope>NUCLEOTIDE SEQUENCE</scope>
    <source>
        <strain evidence="2">JHB</strain>
    </source>
</reference>
<dbReference type="Proteomes" id="UP000176944">
    <property type="component" value="Chromosome"/>
</dbReference>
<name>A0A1D9FXJ2_MOOP1</name>
<gene>
    <name evidence="2" type="ORF">BJP36_09265</name>
</gene>
<proteinExistence type="predicted"/>
<feature type="compositionally biased region" description="Low complexity" evidence="1">
    <location>
        <begin position="115"/>
        <end position="129"/>
    </location>
</feature>
<reference evidence="2" key="1">
    <citation type="journal article" date="2017" name="Proc. Natl. Acad. Sci. U.S.A.">
        <title>Comparative genomics uncovers the prolific and distinctive metabolic potential of the cyanobacterial genus Moorea.</title>
        <authorList>
            <person name="Leao T."/>
            <person name="Castelao G."/>
            <person name="Korobeynikov A."/>
            <person name="Monroe E.A."/>
            <person name="Podell S."/>
            <person name="Glukhov E."/>
            <person name="Allen E.E."/>
            <person name="Gerwick W.H."/>
            <person name="Gerwick L."/>
        </authorList>
    </citation>
    <scope>NUCLEOTIDE SEQUENCE</scope>
    <source>
        <strain evidence="2">JHB</strain>
    </source>
</reference>
<protein>
    <submittedName>
        <fullName evidence="2">Uncharacterized protein</fullName>
    </submittedName>
</protein>